<keyword evidence="2" id="KW-0472">Membrane</keyword>
<evidence type="ECO:0000313" key="4">
    <source>
        <dbReference type="Proteomes" id="UP000000536"/>
    </source>
</evidence>
<dbReference type="Proteomes" id="UP000000536">
    <property type="component" value="Chromosome"/>
</dbReference>
<evidence type="ECO:0000313" key="3">
    <source>
        <dbReference type="EMBL" id="BAD85541.1"/>
    </source>
</evidence>
<organism evidence="3 4">
    <name type="scientific">Thermococcus kodakarensis (strain ATCC BAA-918 / JCM 12380 / KOD1)</name>
    <name type="common">Pyrococcus kodakaraensis (strain KOD1)</name>
    <dbReference type="NCBI Taxonomy" id="69014"/>
    <lineage>
        <taxon>Archaea</taxon>
        <taxon>Methanobacteriati</taxon>
        <taxon>Methanobacteriota</taxon>
        <taxon>Thermococci</taxon>
        <taxon>Thermococcales</taxon>
        <taxon>Thermococcaceae</taxon>
        <taxon>Thermococcus</taxon>
    </lineage>
</organism>
<protein>
    <submittedName>
        <fullName evidence="3">Uncharacterized protein</fullName>
    </submittedName>
</protein>
<evidence type="ECO:0000256" key="2">
    <source>
        <dbReference type="SAM" id="Phobius"/>
    </source>
</evidence>
<dbReference type="EnsemblBacteria" id="BAD85541">
    <property type="protein sequence ID" value="BAD85541"/>
    <property type="gene ID" value="TK1352"/>
</dbReference>
<gene>
    <name evidence="3" type="ordered locus">TK1352</name>
</gene>
<dbReference type="OrthoDB" id="102658at2157"/>
<dbReference type="HOGENOM" id="CLU_1280853_0_0_2"/>
<feature type="region of interest" description="Disordered" evidence="1">
    <location>
        <begin position="151"/>
        <end position="179"/>
    </location>
</feature>
<keyword evidence="2" id="KW-0812">Transmembrane</keyword>
<dbReference type="GeneID" id="78447872"/>
<dbReference type="STRING" id="69014.TK1352"/>
<feature type="transmembrane region" description="Helical" evidence="2">
    <location>
        <begin position="195"/>
        <end position="212"/>
    </location>
</feature>
<evidence type="ECO:0000256" key="1">
    <source>
        <dbReference type="SAM" id="MobiDB-lite"/>
    </source>
</evidence>
<dbReference type="KEGG" id="tko:TK1352"/>
<name>Q5JGX0_THEKO</name>
<dbReference type="PATRIC" id="fig|69014.16.peg.1318"/>
<dbReference type="EMBL" id="AP006878">
    <property type="protein sequence ID" value="BAD85541.1"/>
    <property type="molecule type" value="Genomic_DNA"/>
</dbReference>
<dbReference type="AlphaFoldDB" id="Q5JGX0"/>
<accession>Q5JGX0</accession>
<sequence length="215" mass="24160">MVQVVTFDIGGGHKAVYTVKDGREFEEVRNRLLKKYGKADIKPPDVNDVLRKYGLSEDELKRLVSESKSQPELIMKLRKKLTGSTKYDPKFHDVEVLATKMFEAKEFKGAPFEGDIQRQLESLKKSLVVRNEKGWVVENGQLKPKLEMNTGIKTVPAPKPPEKPPIKPVSVPKPQPEPVIKATSVEPTKRGINKGLLVLGLLVGAGVLYYFTRKR</sequence>
<keyword evidence="2" id="KW-1133">Transmembrane helix</keyword>
<proteinExistence type="predicted"/>
<keyword evidence="4" id="KW-1185">Reference proteome</keyword>
<dbReference type="InParanoid" id="Q5JGX0"/>
<reference evidence="3 4" key="1">
    <citation type="journal article" date="2005" name="Genome Res.">
        <title>Complete genome sequence of the hyperthermophilic archaeon Thermococcus kodakaraensis KOD1 and comparison with Pyrococcus genomes.</title>
        <authorList>
            <person name="Fukui T."/>
            <person name="Atomi H."/>
            <person name="Kanai T."/>
            <person name="Matsumi R."/>
            <person name="Fujiwara S."/>
            <person name="Imanaka T."/>
        </authorList>
    </citation>
    <scope>NUCLEOTIDE SEQUENCE [LARGE SCALE GENOMIC DNA]</scope>
    <source>
        <strain evidence="4">ATCC BAA-918 / JCM 12380 / KOD1</strain>
    </source>
</reference>
<dbReference type="RefSeq" id="WP_011250303.1">
    <property type="nucleotide sequence ID" value="NC_006624.1"/>
</dbReference>